<sequence length="54" mass="6004">MPSPHEPLRPLWICRCDAQPWPCADARLALTREYAGNRVTLCVYLGMSLAEGSS</sequence>
<evidence type="ECO:0000313" key="2">
    <source>
        <dbReference type="Proteomes" id="UP000638560"/>
    </source>
</evidence>
<name>A0ABS0GX91_9ACTN</name>
<gene>
    <name evidence="1" type="ORF">I0C86_17915</name>
</gene>
<dbReference type="RefSeq" id="WP_196202393.1">
    <property type="nucleotide sequence ID" value="NZ_JADPUN010000170.1"/>
</dbReference>
<comment type="caution">
    <text evidence="1">The sequence shown here is derived from an EMBL/GenBank/DDBJ whole genome shotgun (WGS) entry which is preliminary data.</text>
</comment>
<evidence type="ECO:0008006" key="3">
    <source>
        <dbReference type="Google" id="ProtNLM"/>
    </source>
</evidence>
<dbReference type="EMBL" id="JADPUN010000170">
    <property type="protein sequence ID" value="MBF9130822.1"/>
    <property type="molecule type" value="Genomic_DNA"/>
</dbReference>
<organism evidence="1 2">
    <name type="scientific">Plantactinospora alkalitolerans</name>
    <dbReference type="NCBI Taxonomy" id="2789879"/>
    <lineage>
        <taxon>Bacteria</taxon>
        <taxon>Bacillati</taxon>
        <taxon>Actinomycetota</taxon>
        <taxon>Actinomycetes</taxon>
        <taxon>Micromonosporales</taxon>
        <taxon>Micromonosporaceae</taxon>
        <taxon>Plantactinospora</taxon>
    </lineage>
</organism>
<dbReference type="Proteomes" id="UP000638560">
    <property type="component" value="Unassembled WGS sequence"/>
</dbReference>
<keyword evidence="2" id="KW-1185">Reference proteome</keyword>
<protein>
    <recommendedName>
        <fullName evidence="3">Flavin reductase</fullName>
    </recommendedName>
</protein>
<proteinExistence type="predicted"/>
<accession>A0ABS0GX91</accession>
<evidence type="ECO:0000313" key="1">
    <source>
        <dbReference type="EMBL" id="MBF9130822.1"/>
    </source>
</evidence>
<reference evidence="1 2" key="1">
    <citation type="submission" date="2020-11" db="EMBL/GenBank/DDBJ databases">
        <title>A novel isolate from a Black sea contaminated sediment with potential to produce alkanes: Plantactinospora alkalitolerans sp. nov.</title>
        <authorList>
            <person name="Carro L."/>
            <person name="Veyisoglu A."/>
            <person name="Guven K."/>
            <person name="Schumann P."/>
            <person name="Klenk H.-P."/>
            <person name="Sahin N."/>
        </authorList>
    </citation>
    <scope>NUCLEOTIDE SEQUENCE [LARGE SCALE GENOMIC DNA]</scope>
    <source>
        <strain evidence="1 2">S1510</strain>
    </source>
</reference>